<reference evidence="2" key="1">
    <citation type="submission" date="2016-10" db="EMBL/GenBank/DDBJ databases">
        <authorList>
            <person name="Varghese N."/>
            <person name="Submissions S."/>
        </authorList>
    </citation>
    <scope>NUCLEOTIDE SEQUENCE [LARGE SCALE GENOMIC DNA]</scope>
    <source>
        <strain evidence="2">Nm44</strain>
    </source>
</reference>
<name>A0A1I4VZQ6_9PROT</name>
<evidence type="ECO:0000313" key="2">
    <source>
        <dbReference type="Proteomes" id="UP000183287"/>
    </source>
</evidence>
<dbReference type="EMBL" id="FOUB01000094">
    <property type="protein sequence ID" value="SFN06635.1"/>
    <property type="molecule type" value="Genomic_DNA"/>
</dbReference>
<dbReference type="AlphaFoldDB" id="A0A1I4VZQ6"/>
<accession>A0A1I4VZQ6</accession>
<dbReference type="RefSeq" id="WP_177198215.1">
    <property type="nucleotide sequence ID" value="NZ_FOUB01000094.1"/>
</dbReference>
<gene>
    <name evidence="1" type="ORF">SAMN05421863_10944</name>
</gene>
<sequence>MSSRFGSYQFLRSFFNGLPDDTLPNHITLFNLAVDLRALREEQRERIKTALFT</sequence>
<protein>
    <submittedName>
        <fullName evidence="1">Uncharacterized protein</fullName>
    </submittedName>
</protein>
<dbReference type="STRING" id="44574.AAW31_17910"/>
<proteinExistence type="predicted"/>
<organism evidence="1 2">
    <name type="scientific">Nitrosomonas communis</name>
    <dbReference type="NCBI Taxonomy" id="44574"/>
    <lineage>
        <taxon>Bacteria</taxon>
        <taxon>Pseudomonadati</taxon>
        <taxon>Pseudomonadota</taxon>
        <taxon>Betaproteobacteria</taxon>
        <taxon>Nitrosomonadales</taxon>
        <taxon>Nitrosomonadaceae</taxon>
        <taxon>Nitrosomonas</taxon>
    </lineage>
</organism>
<evidence type="ECO:0000313" key="1">
    <source>
        <dbReference type="EMBL" id="SFN06635.1"/>
    </source>
</evidence>
<dbReference type="Proteomes" id="UP000183287">
    <property type="component" value="Unassembled WGS sequence"/>
</dbReference>
<keyword evidence="2" id="KW-1185">Reference proteome</keyword>